<dbReference type="GO" id="GO:0016906">
    <property type="term" value="F:sterol 3-beta-glucosyltransferase activity"/>
    <property type="evidence" value="ECO:0007669"/>
    <property type="project" value="UniProtKB-ARBA"/>
</dbReference>
<evidence type="ECO:0000313" key="5">
    <source>
        <dbReference type="Proteomes" id="UP001175001"/>
    </source>
</evidence>
<dbReference type="InterPro" id="IPR002213">
    <property type="entry name" value="UDP_glucos_trans"/>
</dbReference>
<dbReference type="AlphaFoldDB" id="A0AA39XY99"/>
<sequence length="827" mass="89475">MTEGPDLADTLKIPFTYCWSPALVSKPVDWPPHIDVCGFFFRSPPAYEPPADLVAFLQVGSRPVYIGFGSIVLEDPARMASTILQAVAASGCRAIVSKGWSGLSGVQDDKVYFVGDCPHEWLFQQVSAVVHHGGAGTTACGLRYGKPTAVIPFFGDQPFWGEMIAARGAGPRPIYHQHLTADNLAAAIRFCLTPEAGIAAAGIAESMGLEDGIRAAVDSFHRHLPISRLQCDILPDQPAVWSAKVGKSTVRLSKAAAEVVLSESVVKAKALRMHEISPIYIETRRWDPITGGSSAILGTTADLTKAFTGTFYKPIQEYAKYHEEKVETKDPAANKELGSNGEMIIDSKRSVESELSSSAAPDQKSRSLGTKMAASSAKSIGMFAPMAAKGMLVDIPLALTEGLRNLPRSFGDEVRNNDPITNWKSGVAVAGKTFVNGFAEGISDVVMKPYQGAVKEGSIGAVKGVDSTGEGGAGVDIPSLLLGNEFPSLPHLKAASASSATAVLPFKVEEMSLMHHYTAYTYSTLANRSDIINIYQQVAPSTAFSDPPLLCSLLAMAALHRSYLSTEAQAQDRYFDVATSYQNSAIQAYRERIPHITRANACSLFFFSSFLAVYIMGSESMLNNRNGPGDDAVAHARLTFEAMFDWLRLLRGIPSILRQGDGAVFAWVTEGPLAPLAEYTNLPAAAFKPAQTRRWARLRAALVDEADVPEQDERQAYVEALQMLRDYVGFLLGDTANIAEDGSCTQVEVIGLTMTWPAIVSERYIGYLGLRRPGALVLLAQYAVLMNGLGDLWWAKGWGEALLHLVRESVPEKWGQLIENVIYKAKP</sequence>
<dbReference type="Gene3D" id="3.40.50.2000">
    <property type="entry name" value="Glycogen Phosphorylase B"/>
    <property type="match status" value="1"/>
</dbReference>
<dbReference type="PANTHER" id="PTHR48050:SF27">
    <property type="entry name" value="GLUCOSYLTRANSFERASE, PUTATIVE (AFU_ORTHOLOGUE AFUA_7G04880)-RELATED"/>
    <property type="match status" value="1"/>
</dbReference>
<dbReference type="CDD" id="cd03784">
    <property type="entry name" value="GT1_Gtf-like"/>
    <property type="match status" value="1"/>
</dbReference>
<dbReference type="EMBL" id="JAUJDW010000072">
    <property type="protein sequence ID" value="KAK0642527.1"/>
    <property type="molecule type" value="Genomic_DNA"/>
</dbReference>
<protein>
    <submittedName>
        <fullName evidence="4">Sterol 3-beta-glucosyltransferase UGT80A2</fullName>
    </submittedName>
</protein>
<dbReference type="PANTHER" id="PTHR48050">
    <property type="entry name" value="STEROL 3-BETA-GLUCOSYLTRANSFERASE"/>
    <property type="match status" value="1"/>
</dbReference>
<organism evidence="4 5">
    <name type="scientific">Lasiodiplodia hormozganensis</name>
    <dbReference type="NCBI Taxonomy" id="869390"/>
    <lineage>
        <taxon>Eukaryota</taxon>
        <taxon>Fungi</taxon>
        <taxon>Dikarya</taxon>
        <taxon>Ascomycota</taxon>
        <taxon>Pezizomycotina</taxon>
        <taxon>Dothideomycetes</taxon>
        <taxon>Dothideomycetes incertae sedis</taxon>
        <taxon>Botryosphaeriales</taxon>
        <taxon>Botryosphaeriaceae</taxon>
        <taxon>Lasiodiplodia</taxon>
    </lineage>
</organism>
<feature type="region of interest" description="Disordered" evidence="2">
    <location>
        <begin position="350"/>
        <end position="371"/>
    </location>
</feature>
<proteinExistence type="predicted"/>
<dbReference type="FunFam" id="3.40.50.2000:FF:000009">
    <property type="entry name" value="Sterol 3-beta-glucosyltransferase UGT80A2"/>
    <property type="match status" value="1"/>
</dbReference>
<name>A0AA39XY99_9PEZI</name>
<evidence type="ECO:0000256" key="1">
    <source>
        <dbReference type="ARBA" id="ARBA00022679"/>
    </source>
</evidence>
<reference evidence="4" key="1">
    <citation type="submission" date="2023-06" db="EMBL/GenBank/DDBJ databases">
        <title>Multi-omics analyses reveal the molecular pathogenesis toolkit of Lasiodiplodia hormozganensis, a cross-kingdom pathogen.</title>
        <authorList>
            <person name="Felix C."/>
            <person name="Meneses R."/>
            <person name="Goncalves M.F.M."/>
            <person name="Tilleman L."/>
            <person name="Duarte A.S."/>
            <person name="Jorrin-Novo J.V."/>
            <person name="Van De Peer Y."/>
            <person name="Deforce D."/>
            <person name="Van Nieuwerburgh F."/>
            <person name="Esteves A.C."/>
            <person name="Alves A."/>
        </authorList>
    </citation>
    <scope>NUCLEOTIDE SEQUENCE</scope>
    <source>
        <strain evidence="4">CBS 339.90</strain>
    </source>
</reference>
<dbReference type="Proteomes" id="UP001175001">
    <property type="component" value="Unassembled WGS sequence"/>
</dbReference>
<dbReference type="Pfam" id="PF06722">
    <property type="entry name" value="EryCIII-like_C"/>
    <property type="match status" value="1"/>
</dbReference>
<keyword evidence="5" id="KW-1185">Reference proteome</keyword>
<evidence type="ECO:0000313" key="4">
    <source>
        <dbReference type="EMBL" id="KAK0642527.1"/>
    </source>
</evidence>
<dbReference type="SUPFAM" id="SSF53756">
    <property type="entry name" value="UDP-Glycosyltransferase/glycogen phosphorylase"/>
    <property type="match status" value="1"/>
</dbReference>
<evidence type="ECO:0000259" key="3">
    <source>
        <dbReference type="Pfam" id="PF06722"/>
    </source>
</evidence>
<feature type="domain" description="Erythromycin biosynthesis protein CIII-like C-terminal" evidence="3">
    <location>
        <begin position="109"/>
        <end position="194"/>
    </location>
</feature>
<gene>
    <name evidence="4" type="primary">UGT80A2_0</name>
    <name evidence="4" type="ORF">DIS24_g8948</name>
</gene>
<dbReference type="InterPro" id="IPR050426">
    <property type="entry name" value="Glycosyltransferase_28"/>
</dbReference>
<keyword evidence="1" id="KW-0808">Transferase</keyword>
<comment type="caution">
    <text evidence="4">The sequence shown here is derived from an EMBL/GenBank/DDBJ whole genome shotgun (WGS) entry which is preliminary data.</text>
</comment>
<evidence type="ECO:0000256" key="2">
    <source>
        <dbReference type="SAM" id="MobiDB-lite"/>
    </source>
</evidence>
<dbReference type="InterPro" id="IPR010610">
    <property type="entry name" value="EryCIII-like_C"/>
</dbReference>
<accession>A0AA39XY99</accession>